<dbReference type="SMART" id="SM00849">
    <property type="entry name" value="Lactamase_B"/>
    <property type="match status" value="1"/>
</dbReference>
<proteinExistence type="predicted"/>
<reference evidence="3" key="1">
    <citation type="submission" date="2021-02" db="EMBL/GenBank/DDBJ databases">
        <authorList>
            <person name="Nowell W R."/>
        </authorList>
    </citation>
    <scope>NUCLEOTIDE SEQUENCE</scope>
</reference>
<evidence type="ECO:0000256" key="1">
    <source>
        <dbReference type="SAM" id="SignalP"/>
    </source>
</evidence>
<dbReference type="InterPro" id="IPR001279">
    <property type="entry name" value="Metallo-B-lactamas"/>
</dbReference>
<gene>
    <name evidence="4" type="ORF">JBS370_LOCUS32388</name>
    <name evidence="3" type="ORF">ZHD862_LOCUS19313</name>
</gene>
<name>A0A814RIM5_9BILA</name>
<evidence type="ECO:0000313" key="5">
    <source>
        <dbReference type="Proteomes" id="UP000663864"/>
    </source>
</evidence>
<dbReference type="EMBL" id="CAJOBD010008547">
    <property type="protein sequence ID" value="CAF4115349.1"/>
    <property type="molecule type" value="Genomic_DNA"/>
</dbReference>
<feature type="signal peptide" evidence="1">
    <location>
        <begin position="1"/>
        <end position="22"/>
    </location>
</feature>
<dbReference type="InterPro" id="IPR050855">
    <property type="entry name" value="NDM-1-like"/>
</dbReference>
<dbReference type="PANTHER" id="PTHR42951">
    <property type="entry name" value="METALLO-BETA-LACTAMASE DOMAIN-CONTAINING"/>
    <property type="match status" value="1"/>
</dbReference>
<evidence type="ECO:0000313" key="4">
    <source>
        <dbReference type="EMBL" id="CAF4115349.1"/>
    </source>
</evidence>
<evidence type="ECO:0000313" key="3">
    <source>
        <dbReference type="EMBL" id="CAF1134458.1"/>
    </source>
</evidence>
<accession>A0A814RIM5</accession>
<dbReference type="AlphaFoldDB" id="A0A814RIM5"/>
<protein>
    <recommendedName>
        <fullName evidence="2">Metallo-beta-lactamase domain-containing protein</fullName>
    </recommendedName>
</protein>
<dbReference type="EMBL" id="CAJNOT010001045">
    <property type="protein sequence ID" value="CAF1134458.1"/>
    <property type="molecule type" value="Genomic_DNA"/>
</dbReference>
<dbReference type="Proteomes" id="UP000663864">
    <property type="component" value="Unassembled WGS sequence"/>
</dbReference>
<keyword evidence="1" id="KW-0732">Signal</keyword>
<dbReference type="Proteomes" id="UP000663836">
    <property type="component" value="Unassembled WGS sequence"/>
</dbReference>
<dbReference type="Gene3D" id="3.60.15.10">
    <property type="entry name" value="Ribonuclease Z/Hydroxyacylglutathione hydrolase-like"/>
    <property type="match status" value="1"/>
</dbReference>
<sequence>MRAKSLVTFFVVKLILLIIVCGDNTVQIQAKQAAQQQQEPVWDGNKVEMISEKLAPNVYAFYDKNAKELNEKGGAAATSGGLIVGEKNCLLIETMLNKRLNAQIQQMSRNLSNSKPIRFVINTSSHGDHSYGNMYMPSTTMIIQHIHTKQFVDQHMNEDKQFMIQNFGQGRGIEEIEARTGDILIEYGSKMQIDLGNGKLVEIIDFGFGQTGGDLFIWESQSRVMWTGNPIVASKPALPWLLDGHLIETLKTLTKVYEFLPRDARVVPGHGIVIKKEDLRWHIDYLTALKTNVQNAIDQELNLEQTVNKTIQVMQEFRGYILFDWIHSSLNVPKAFDELKNNK</sequence>
<dbReference type="PANTHER" id="PTHR42951:SF4">
    <property type="entry name" value="ACYL-COENZYME A THIOESTERASE MBLAC2"/>
    <property type="match status" value="1"/>
</dbReference>
<feature type="chain" id="PRO_5035602536" description="Metallo-beta-lactamase domain-containing protein" evidence="1">
    <location>
        <begin position="23"/>
        <end position="343"/>
    </location>
</feature>
<organism evidence="3 5">
    <name type="scientific">Rotaria sordida</name>
    <dbReference type="NCBI Taxonomy" id="392033"/>
    <lineage>
        <taxon>Eukaryota</taxon>
        <taxon>Metazoa</taxon>
        <taxon>Spiralia</taxon>
        <taxon>Gnathifera</taxon>
        <taxon>Rotifera</taxon>
        <taxon>Eurotatoria</taxon>
        <taxon>Bdelloidea</taxon>
        <taxon>Philodinida</taxon>
        <taxon>Philodinidae</taxon>
        <taxon>Rotaria</taxon>
    </lineage>
</organism>
<feature type="domain" description="Metallo-beta-lactamase" evidence="2">
    <location>
        <begin position="77"/>
        <end position="270"/>
    </location>
</feature>
<dbReference type="SUPFAM" id="SSF56281">
    <property type="entry name" value="Metallo-hydrolase/oxidoreductase"/>
    <property type="match status" value="1"/>
</dbReference>
<dbReference type="InterPro" id="IPR036866">
    <property type="entry name" value="RibonucZ/Hydroxyglut_hydro"/>
</dbReference>
<dbReference type="Pfam" id="PF00753">
    <property type="entry name" value="Lactamase_B"/>
    <property type="match status" value="1"/>
</dbReference>
<comment type="caution">
    <text evidence="3">The sequence shown here is derived from an EMBL/GenBank/DDBJ whole genome shotgun (WGS) entry which is preliminary data.</text>
</comment>
<evidence type="ECO:0000259" key="2">
    <source>
        <dbReference type="SMART" id="SM00849"/>
    </source>
</evidence>